<feature type="region of interest" description="Disordered" evidence="1">
    <location>
        <begin position="217"/>
        <end position="239"/>
    </location>
</feature>
<feature type="compositionally biased region" description="Polar residues" evidence="1">
    <location>
        <begin position="328"/>
        <end position="343"/>
    </location>
</feature>
<feature type="compositionally biased region" description="Polar residues" evidence="1">
    <location>
        <begin position="360"/>
        <end position="371"/>
    </location>
</feature>
<name>K3WCH6_GLOUD</name>
<organism evidence="2 3">
    <name type="scientific">Globisporangium ultimum (strain ATCC 200006 / CBS 805.95 / DAOM BR144)</name>
    <name type="common">Pythium ultimum</name>
    <dbReference type="NCBI Taxonomy" id="431595"/>
    <lineage>
        <taxon>Eukaryota</taxon>
        <taxon>Sar</taxon>
        <taxon>Stramenopiles</taxon>
        <taxon>Oomycota</taxon>
        <taxon>Peronosporomycetes</taxon>
        <taxon>Pythiales</taxon>
        <taxon>Pythiaceae</taxon>
        <taxon>Globisporangium</taxon>
    </lineage>
</organism>
<evidence type="ECO:0000313" key="2">
    <source>
        <dbReference type="EnsemblProtists" id="PYU1_T002667"/>
    </source>
</evidence>
<evidence type="ECO:0000313" key="3">
    <source>
        <dbReference type="Proteomes" id="UP000019132"/>
    </source>
</evidence>
<sequence>MRDESPGDSHPDSPANTHIPCSPMMLQPQEQHADEFALIRRKRPRSPPAADQQQQRLLSFANFTSAVLDAHRPAPVAVAPAMVLPRISQLLSNQSRGMAPAASRQRISESGDFVERVHGSPLSSMGAAATTTEDDDDDDASEIEDKTPWPSANQYHDIFTDMSAHSNIPVYDLGVDPRGVPLHPEFIYSEPVSCMYFLKCSQLLGKGSFGFPRKKKAAGATESSNKKGNGAAAAKGKKESSKDFEWRKMSFVTGLPKKQPIVRYITATCYSRATDVSTKKKVFRMHAVMLADATGNGEMGDYVLVHIRAGGSKRVGLRASASELEPQVNVSAPSSPATPAYNDNNDDVKRPVSPPLAAVSSYNSQAASTSPHNKKLLHADFSASTHHSAGNSPSFGKFMMPRSPPQMQQQLLHSAAMMRHPLMMTSPAMPTVTASAPTFDASKLNNARQVMRDMILQSCSSRDEMAKYVLCLQEELAALQRQTSSTN</sequence>
<protein>
    <submittedName>
        <fullName evidence="2">Uncharacterized protein</fullName>
    </submittedName>
</protein>
<dbReference type="EMBL" id="GL376628">
    <property type="status" value="NOT_ANNOTATED_CDS"/>
    <property type="molecule type" value="Genomic_DNA"/>
</dbReference>
<dbReference type="EnsemblProtists" id="PYU1_T002667">
    <property type="protein sequence ID" value="PYU1_T002667"/>
    <property type="gene ID" value="PYU1_G002664"/>
</dbReference>
<dbReference type="InParanoid" id="K3WCH6"/>
<dbReference type="OMA" id="FRMHAVM"/>
<feature type="compositionally biased region" description="Acidic residues" evidence="1">
    <location>
        <begin position="132"/>
        <end position="142"/>
    </location>
</feature>
<reference evidence="2" key="3">
    <citation type="submission" date="2015-02" db="UniProtKB">
        <authorList>
            <consortium name="EnsemblProtists"/>
        </authorList>
    </citation>
    <scope>IDENTIFICATION</scope>
    <source>
        <strain evidence="2">DAOM BR144</strain>
    </source>
</reference>
<dbReference type="eggNOG" id="ENOG502SCE9">
    <property type="taxonomic scope" value="Eukaryota"/>
</dbReference>
<reference evidence="3" key="1">
    <citation type="journal article" date="2010" name="Genome Biol.">
        <title>Genome sequence of the necrotrophic plant pathogen Pythium ultimum reveals original pathogenicity mechanisms and effector repertoire.</title>
        <authorList>
            <person name="Levesque C.A."/>
            <person name="Brouwer H."/>
            <person name="Cano L."/>
            <person name="Hamilton J.P."/>
            <person name="Holt C."/>
            <person name="Huitema E."/>
            <person name="Raffaele S."/>
            <person name="Robideau G.P."/>
            <person name="Thines M."/>
            <person name="Win J."/>
            <person name="Zerillo M.M."/>
            <person name="Beakes G.W."/>
            <person name="Boore J.L."/>
            <person name="Busam D."/>
            <person name="Dumas B."/>
            <person name="Ferriera S."/>
            <person name="Fuerstenberg S.I."/>
            <person name="Gachon C.M."/>
            <person name="Gaulin E."/>
            <person name="Govers F."/>
            <person name="Grenville-Briggs L."/>
            <person name="Horner N."/>
            <person name="Hostetler J."/>
            <person name="Jiang R.H."/>
            <person name="Johnson J."/>
            <person name="Krajaejun T."/>
            <person name="Lin H."/>
            <person name="Meijer H.J."/>
            <person name="Moore B."/>
            <person name="Morris P."/>
            <person name="Phuntmart V."/>
            <person name="Puiu D."/>
            <person name="Shetty J."/>
            <person name="Stajich J.E."/>
            <person name="Tripathy S."/>
            <person name="Wawra S."/>
            <person name="van West P."/>
            <person name="Whitty B.R."/>
            <person name="Coutinho P.M."/>
            <person name="Henrissat B."/>
            <person name="Martin F."/>
            <person name="Thomas P.D."/>
            <person name="Tyler B.M."/>
            <person name="De Vries R.P."/>
            <person name="Kamoun S."/>
            <person name="Yandell M."/>
            <person name="Tisserat N."/>
            <person name="Buell C.R."/>
        </authorList>
    </citation>
    <scope>NUCLEOTIDE SEQUENCE</scope>
    <source>
        <strain evidence="3">DAOM:BR144</strain>
    </source>
</reference>
<feature type="region of interest" description="Disordered" evidence="1">
    <location>
        <begin position="326"/>
        <end position="372"/>
    </location>
</feature>
<dbReference type="HOGENOM" id="CLU_048209_0_0_1"/>
<dbReference type="Proteomes" id="UP000019132">
    <property type="component" value="Unassembled WGS sequence"/>
</dbReference>
<feature type="compositionally biased region" description="Basic and acidic residues" evidence="1">
    <location>
        <begin position="1"/>
        <end position="11"/>
    </location>
</feature>
<dbReference type="VEuPathDB" id="FungiDB:PYU1_G002664"/>
<proteinExistence type="predicted"/>
<accession>K3WCH6</accession>
<keyword evidence="3" id="KW-1185">Reference proteome</keyword>
<feature type="region of interest" description="Disordered" evidence="1">
    <location>
        <begin position="1"/>
        <end position="54"/>
    </location>
</feature>
<evidence type="ECO:0000256" key="1">
    <source>
        <dbReference type="SAM" id="MobiDB-lite"/>
    </source>
</evidence>
<reference evidence="3" key="2">
    <citation type="submission" date="2010-04" db="EMBL/GenBank/DDBJ databases">
        <authorList>
            <person name="Buell R."/>
            <person name="Hamilton J."/>
            <person name="Hostetler J."/>
        </authorList>
    </citation>
    <scope>NUCLEOTIDE SEQUENCE [LARGE SCALE GENOMIC DNA]</scope>
    <source>
        <strain evidence="3">DAOM:BR144</strain>
    </source>
</reference>
<feature type="region of interest" description="Disordered" evidence="1">
    <location>
        <begin position="117"/>
        <end position="154"/>
    </location>
</feature>
<dbReference type="AlphaFoldDB" id="K3WCH6"/>